<keyword evidence="14" id="KW-1185">Reference proteome</keyword>
<feature type="coiled-coil region" evidence="7">
    <location>
        <begin position="108"/>
        <end position="173"/>
    </location>
</feature>
<dbReference type="FunFam" id="2.40.420.20:FF:000001">
    <property type="entry name" value="Efflux RND transporter periplasmic adaptor subunit"/>
    <property type="match status" value="1"/>
</dbReference>
<feature type="domain" description="Multidrug resistance protein MdtA-like beta-barrel" evidence="11">
    <location>
        <begin position="214"/>
        <end position="301"/>
    </location>
</feature>
<evidence type="ECO:0000313" key="14">
    <source>
        <dbReference type="Proteomes" id="UP001165679"/>
    </source>
</evidence>
<feature type="compositionally biased region" description="Low complexity" evidence="8">
    <location>
        <begin position="377"/>
        <end position="415"/>
    </location>
</feature>
<dbReference type="InterPro" id="IPR058624">
    <property type="entry name" value="MdtA-like_HH"/>
</dbReference>
<dbReference type="EMBL" id="JAPDNT010000007">
    <property type="protein sequence ID" value="MCW3475168.1"/>
    <property type="molecule type" value="Genomic_DNA"/>
</dbReference>
<evidence type="ECO:0000256" key="5">
    <source>
        <dbReference type="ARBA" id="ARBA00022519"/>
    </source>
</evidence>
<dbReference type="InterPro" id="IPR058626">
    <property type="entry name" value="MdtA-like_b-barrel"/>
</dbReference>
<comment type="subcellular location">
    <subcellularLocation>
        <location evidence="1">Cell membrane</location>
    </subcellularLocation>
</comment>
<dbReference type="Gene3D" id="2.40.50.100">
    <property type="match status" value="1"/>
</dbReference>
<evidence type="ECO:0000259" key="11">
    <source>
        <dbReference type="Pfam" id="PF25944"/>
    </source>
</evidence>
<comment type="caution">
    <text evidence="13">The sequence shown here is derived from an EMBL/GenBank/DDBJ whole genome shotgun (WGS) entry which is preliminary data.</text>
</comment>
<evidence type="ECO:0000256" key="3">
    <source>
        <dbReference type="ARBA" id="ARBA00022448"/>
    </source>
</evidence>
<keyword evidence="3" id="KW-0813">Transport</keyword>
<dbReference type="Proteomes" id="UP001165679">
    <property type="component" value="Unassembled WGS sequence"/>
</dbReference>
<reference evidence="13" key="1">
    <citation type="submission" date="2022-09" db="EMBL/GenBank/DDBJ databases">
        <title>Rhodovastum sp. nov. RN2-1 isolated from soil in Seongnam, South Korea.</title>
        <authorList>
            <person name="Le N.T."/>
        </authorList>
    </citation>
    <scope>NUCLEOTIDE SEQUENCE</scope>
    <source>
        <strain evidence="13">RN2-1</strain>
    </source>
</reference>
<keyword evidence="7" id="KW-0175">Coiled coil</keyword>
<dbReference type="Gene3D" id="2.40.30.170">
    <property type="match status" value="1"/>
</dbReference>
<feature type="domain" description="Multidrug resistance protein MdtA-like C-terminal permuted SH3" evidence="12">
    <location>
        <begin position="306"/>
        <end position="365"/>
    </location>
</feature>
<evidence type="ECO:0000259" key="10">
    <source>
        <dbReference type="Pfam" id="PF25917"/>
    </source>
</evidence>
<feature type="domain" description="Multidrug resistance protein MdtA-like alpha-helical hairpin" evidence="9">
    <location>
        <begin position="108"/>
        <end position="177"/>
    </location>
</feature>
<evidence type="ECO:0000256" key="8">
    <source>
        <dbReference type="SAM" id="MobiDB-lite"/>
    </source>
</evidence>
<dbReference type="Gene3D" id="1.10.287.470">
    <property type="entry name" value="Helix hairpin bin"/>
    <property type="match status" value="1"/>
</dbReference>
<dbReference type="Gene3D" id="2.40.420.20">
    <property type="match status" value="1"/>
</dbReference>
<evidence type="ECO:0000313" key="13">
    <source>
        <dbReference type="EMBL" id="MCW3475168.1"/>
    </source>
</evidence>
<keyword evidence="5" id="KW-0997">Cell inner membrane</keyword>
<dbReference type="InterPro" id="IPR006143">
    <property type="entry name" value="RND_pump_MFP"/>
</dbReference>
<dbReference type="SUPFAM" id="SSF111369">
    <property type="entry name" value="HlyD-like secretion proteins"/>
    <property type="match status" value="1"/>
</dbReference>
<dbReference type="GO" id="GO:1990281">
    <property type="term" value="C:efflux pump complex"/>
    <property type="evidence" value="ECO:0007669"/>
    <property type="project" value="TreeGrafter"/>
</dbReference>
<dbReference type="Pfam" id="PF25876">
    <property type="entry name" value="HH_MFP_RND"/>
    <property type="match status" value="1"/>
</dbReference>
<evidence type="ECO:0000256" key="7">
    <source>
        <dbReference type="SAM" id="Coils"/>
    </source>
</evidence>
<protein>
    <submittedName>
        <fullName evidence="13">Efflux RND transporter periplasmic adaptor subunit</fullName>
    </submittedName>
</protein>
<dbReference type="InterPro" id="IPR058625">
    <property type="entry name" value="MdtA-like_BSH"/>
</dbReference>
<gene>
    <name evidence="13" type="ORF">OL599_11350</name>
</gene>
<dbReference type="PANTHER" id="PTHR30469">
    <property type="entry name" value="MULTIDRUG RESISTANCE PROTEIN MDTA"/>
    <property type="match status" value="1"/>
</dbReference>
<organism evidence="13 14">
    <name type="scientific">Limobrevibacterium gyesilva</name>
    <dbReference type="NCBI Taxonomy" id="2991712"/>
    <lineage>
        <taxon>Bacteria</taxon>
        <taxon>Pseudomonadati</taxon>
        <taxon>Pseudomonadota</taxon>
        <taxon>Alphaproteobacteria</taxon>
        <taxon>Acetobacterales</taxon>
        <taxon>Acetobacteraceae</taxon>
        <taxon>Limobrevibacterium</taxon>
    </lineage>
</organism>
<evidence type="ECO:0000256" key="4">
    <source>
        <dbReference type="ARBA" id="ARBA00022475"/>
    </source>
</evidence>
<dbReference type="Pfam" id="PF25944">
    <property type="entry name" value="Beta-barrel_RND"/>
    <property type="match status" value="1"/>
</dbReference>
<dbReference type="AlphaFoldDB" id="A0AA41YN84"/>
<accession>A0AA41YN84</accession>
<feature type="domain" description="Multidrug resistance protein MdtA-like barrel-sandwich hybrid" evidence="10">
    <location>
        <begin position="68"/>
        <end position="210"/>
    </location>
</feature>
<comment type="similarity">
    <text evidence="2">Belongs to the membrane fusion protein (MFP) (TC 8.A.1) family.</text>
</comment>
<evidence type="ECO:0000259" key="9">
    <source>
        <dbReference type="Pfam" id="PF25876"/>
    </source>
</evidence>
<name>A0AA41YN84_9PROT</name>
<proteinExistence type="inferred from homology"/>
<evidence type="ECO:0000259" key="12">
    <source>
        <dbReference type="Pfam" id="PF25967"/>
    </source>
</evidence>
<dbReference type="GO" id="GO:0015562">
    <property type="term" value="F:efflux transmembrane transporter activity"/>
    <property type="evidence" value="ECO:0007669"/>
    <property type="project" value="TreeGrafter"/>
</dbReference>
<dbReference type="PANTHER" id="PTHR30469:SF12">
    <property type="entry name" value="MULTIDRUG RESISTANCE PROTEIN MDTA"/>
    <property type="match status" value="1"/>
</dbReference>
<dbReference type="GO" id="GO:0030313">
    <property type="term" value="C:cell envelope"/>
    <property type="evidence" value="ECO:0007669"/>
    <property type="project" value="UniProtKB-SubCell"/>
</dbReference>
<reference evidence="13" key="2">
    <citation type="submission" date="2022-10" db="EMBL/GenBank/DDBJ databases">
        <authorList>
            <person name="Trinh H.N."/>
        </authorList>
    </citation>
    <scope>NUCLEOTIDE SEQUENCE</scope>
    <source>
        <strain evidence="13">RN2-1</strain>
    </source>
</reference>
<sequence>MRRILLLLVCLLIAAGGGYWWFALRDPSAQQARGRRGPDAIPVLVAAAEQKDVPIYLDGLGTVQASAMVTIKPMVDGPLVEVNFREGQDVKVGDVLARIDPRPFQAALDQAAAKKRQDEANLANARIDLGRYQKLAATAYTSAQQADTQRALVAQLEAQVAQDQAQIDNARTQVSYTTITAPVDGRVGIRQIDAGNIVHASDAVPLTVITTLKPISVVFTLPQQSLPAVAAAMAAGTPEVLALPQASGASTARPVLDRGTLTVLDNVVDPATGTIKLKASFPNERLVLWPGAFVTVRLRVETRHGAVVVPPVAVQRGPRGPYVYLLNADDTVTRRPVTVSHEDQVAAVITEGVTPGDKVVVDGAARLTDNAKVNVLPSPTATPPSAAAAPGAQAPGVQAPGAQAPVPASSPAPVARGQRNRGNT</sequence>
<evidence type="ECO:0000256" key="6">
    <source>
        <dbReference type="ARBA" id="ARBA00023136"/>
    </source>
</evidence>
<dbReference type="Pfam" id="PF25967">
    <property type="entry name" value="RND-MFP_C"/>
    <property type="match status" value="1"/>
</dbReference>
<dbReference type="Pfam" id="PF25917">
    <property type="entry name" value="BSH_RND"/>
    <property type="match status" value="1"/>
</dbReference>
<evidence type="ECO:0000256" key="1">
    <source>
        <dbReference type="ARBA" id="ARBA00004236"/>
    </source>
</evidence>
<keyword evidence="4" id="KW-1003">Cell membrane</keyword>
<dbReference type="InterPro" id="IPR058627">
    <property type="entry name" value="MdtA-like_C"/>
</dbReference>
<evidence type="ECO:0000256" key="2">
    <source>
        <dbReference type="ARBA" id="ARBA00009477"/>
    </source>
</evidence>
<dbReference type="RefSeq" id="WP_264713865.1">
    <property type="nucleotide sequence ID" value="NZ_JAPDNT010000007.1"/>
</dbReference>
<keyword evidence="6" id="KW-0472">Membrane</keyword>
<feature type="region of interest" description="Disordered" evidence="8">
    <location>
        <begin position="375"/>
        <end position="424"/>
    </location>
</feature>
<dbReference type="NCBIfam" id="TIGR01730">
    <property type="entry name" value="RND_mfp"/>
    <property type="match status" value="1"/>
</dbReference>